<feature type="transmembrane region" description="Helical" evidence="8">
    <location>
        <begin position="197"/>
        <end position="218"/>
    </location>
</feature>
<feature type="region of interest" description="Disordered" evidence="7">
    <location>
        <begin position="1"/>
        <end position="36"/>
    </location>
</feature>
<evidence type="ECO:0000256" key="2">
    <source>
        <dbReference type="ARBA" id="ARBA00022448"/>
    </source>
</evidence>
<feature type="transmembrane region" description="Helical" evidence="8">
    <location>
        <begin position="388"/>
        <end position="414"/>
    </location>
</feature>
<comment type="caution">
    <text evidence="10">The sequence shown here is derived from an EMBL/GenBank/DDBJ whole genome shotgun (WGS) entry which is preliminary data.</text>
</comment>
<sequence>MTEKVERLQSTTDEGIRSAGSEGARPKAGPVPTQSLSTARRWMATVVLSASVLVITMDMTILNIALPDLAKDLKPSATQQLWIVDVYSLVLAGLLISWAAVGDRWGRKRMLMLGYAIFGVASLLVFFADSPGIVIAVRAFLGVGGAMIMPTTLSLIRVIFTNSKERATALSIWAAVSGLGSAIGPLLGGYLLEHFSWHSAFLVNVPLMAAAVIAGMLLLPESRVEKPGKLDPLAVVLSLVGMTLLVWSIKEFGDKASLLLPAPWIAFAIAAVALGAFARRCLRSDEPLLDLALFRNRQFSAGILAALGTTFSLLAAILLISQWLQLVQGDTPVQAGIHLIPAAVAGAVASIAAPPLSRVFGARAVLAGGLAVAGLGMVYVGLRGAGLSMVAVMAALVLVGSGTGTLAIASAMIMGGSPEDRAGNAGALEETSYELGGVMGVAVLGSVSALVYKAEIVADPLFSQLREYSADVANQAKESLGAAVTIANETNIPELAERAGAAFTRSFEVTGAVGGALMIAVAAAVFFLTPKGTKITGSH</sequence>
<dbReference type="PROSITE" id="PS50850">
    <property type="entry name" value="MFS"/>
    <property type="match status" value="1"/>
</dbReference>
<evidence type="ECO:0000256" key="1">
    <source>
        <dbReference type="ARBA" id="ARBA00004651"/>
    </source>
</evidence>
<dbReference type="CDD" id="cd17321">
    <property type="entry name" value="MFS_MMR_MDR_like"/>
    <property type="match status" value="1"/>
</dbReference>
<dbReference type="AlphaFoldDB" id="A0A179B293"/>
<reference evidence="10 11" key="1">
    <citation type="submission" date="2016-04" db="EMBL/GenBank/DDBJ databases">
        <title>Peptidophaga gingivicola gen. nov., sp. nov., isolated from human subgingival plaque.</title>
        <authorList>
            <person name="Beall C.J."/>
            <person name="Mokrzan E.M."/>
            <person name="Griffen A.L."/>
            <person name="Leys E.J."/>
        </authorList>
    </citation>
    <scope>NUCLEOTIDE SEQUENCE [LARGE SCALE GENOMIC DNA]</scope>
    <source>
        <strain evidence="10 11">BA112</strain>
    </source>
</reference>
<feature type="transmembrane region" description="Helical" evidence="8">
    <location>
        <begin position="360"/>
        <end position="382"/>
    </location>
</feature>
<gene>
    <name evidence="10" type="ORF">A4H34_10225</name>
</gene>
<dbReference type="InterPro" id="IPR011701">
    <property type="entry name" value="MFS"/>
</dbReference>
<dbReference type="GO" id="GO:0022857">
    <property type="term" value="F:transmembrane transporter activity"/>
    <property type="evidence" value="ECO:0007669"/>
    <property type="project" value="InterPro"/>
</dbReference>
<dbReference type="SUPFAM" id="SSF103473">
    <property type="entry name" value="MFS general substrate transporter"/>
    <property type="match status" value="1"/>
</dbReference>
<dbReference type="RefSeq" id="WP_082903205.1">
    <property type="nucleotide sequence ID" value="NZ_LVZK01000003.1"/>
</dbReference>
<dbReference type="PRINTS" id="PR01036">
    <property type="entry name" value="TCRTETB"/>
</dbReference>
<dbReference type="EMBL" id="LVZK01000003">
    <property type="protein sequence ID" value="OAP85505.1"/>
    <property type="molecule type" value="Genomic_DNA"/>
</dbReference>
<evidence type="ECO:0000256" key="3">
    <source>
        <dbReference type="ARBA" id="ARBA00022475"/>
    </source>
</evidence>
<dbReference type="Gene3D" id="1.20.1720.10">
    <property type="entry name" value="Multidrug resistance protein D"/>
    <property type="match status" value="1"/>
</dbReference>
<feature type="transmembrane region" description="Helical" evidence="8">
    <location>
        <begin position="335"/>
        <end position="353"/>
    </location>
</feature>
<feature type="transmembrane region" description="Helical" evidence="8">
    <location>
        <begin position="81"/>
        <end position="101"/>
    </location>
</feature>
<evidence type="ECO:0000256" key="4">
    <source>
        <dbReference type="ARBA" id="ARBA00022692"/>
    </source>
</evidence>
<dbReference type="PANTHER" id="PTHR42718">
    <property type="entry name" value="MAJOR FACILITATOR SUPERFAMILY MULTIDRUG TRANSPORTER MFSC"/>
    <property type="match status" value="1"/>
</dbReference>
<dbReference type="InterPro" id="IPR036259">
    <property type="entry name" value="MFS_trans_sf"/>
</dbReference>
<keyword evidence="2" id="KW-0813">Transport</keyword>
<evidence type="ECO:0000256" key="6">
    <source>
        <dbReference type="ARBA" id="ARBA00023136"/>
    </source>
</evidence>
<evidence type="ECO:0000256" key="8">
    <source>
        <dbReference type="SAM" id="Phobius"/>
    </source>
</evidence>
<protein>
    <submittedName>
        <fullName evidence="10">MFS transporter</fullName>
    </submittedName>
</protein>
<feature type="domain" description="Major facilitator superfamily (MFS) profile" evidence="9">
    <location>
        <begin position="44"/>
        <end position="533"/>
    </location>
</feature>
<dbReference type="Pfam" id="PF07690">
    <property type="entry name" value="MFS_1"/>
    <property type="match status" value="1"/>
</dbReference>
<keyword evidence="4 8" id="KW-0812">Transmembrane</keyword>
<dbReference type="Gene3D" id="1.20.1250.20">
    <property type="entry name" value="MFS general substrate transporter like domains"/>
    <property type="match status" value="1"/>
</dbReference>
<comment type="subcellular location">
    <subcellularLocation>
        <location evidence="1">Cell membrane</location>
        <topology evidence="1">Multi-pass membrane protein</topology>
    </subcellularLocation>
</comment>
<evidence type="ECO:0000313" key="10">
    <source>
        <dbReference type="EMBL" id="OAP85505.1"/>
    </source>
</evidence>
<feature type="transmembrane region" description="Helical" evidence="8">
    <location>
        <begin position="261"/>
        <end position="278"/>
    </location>
</feature>
<feature type="transmembrane region" description="Helical" evidence="8">
    <location>
        <begin position="299"/>
        <end position="323"/>
    </location>
</feature>
<accession>A0A179B293</accession>
<feature type="transmembrane region" description="Helical" evidence="8">
    <location>
        <begin position="172"/>
        <end position="191"/>
    </location>
</feature>
<dbReference type="GO" id="GO:0005886">
    <property type="term" value="C:plasma membrane"/>
    <property type="evidence" value="ECO:0007669"/>
    <property type="project" value="UniProtKB-SubCell"/>
</dbReference>
<keyword evidence="5 8" id="KW-1133">Transmembrane helix</keyword>
<dbReference type="InterPro" id="IPR020846">
    <property type="entry name" value="MFS_dom"/>
</dbReference>
<feature type="transmembrane region" description="Helical" evidence="8">
    <location>
        <begin position="42"/>
        <end position="66"/>
    </location>
</feature>
<keyword evidence="11" id="KW-1185">Reference proteome</keyword>
<keyword evidence="3" id="KW-1003">Cell membrane</keyword>
<name>A0A179B293_9ACTO</name>
<keyword evidence="6 8" id="KW-0472">Membrane</keyword>
<dbReference type="PANTHER" id="PTHR42718:SF47">
    <property type="entry name" value="METHYL VIOLOGEN RESISTANCE PROTEIN SMVA"/>
    <property type="match status" value="1"/>
</dbReference>
<feature type="transmembrane region" description="Helical" evidence="8">
    <location>
        <begin position="230"/>
        <end position="249"/>
    </location>
</feature>
<evidence type="ECO:0000313" key="11">
    <source>
        <dbReference type="Proteomes" id="UP000078368"/>
    </source>
</evidence>
<feature type="transmembrane region" description="Helical" evidence="8">
    <location>
        <begin position="133"/>
        <end position="160"/>
    </location>
</feature>
<dbReference type="Proteomes" id="UP000078368">
    <property type="component" value="Unassembled WGS sequence"/>
</dbReference>
<evidence type="ECO:0000259" key="9">
    <source>
        <dbReference type="PROSITE" id="PS50850"/>
    </source>
</evidence>
<evidence type="ECO:0000256" key="5">
    <source>
        <dbReference type="ARBA" id="ARBA00022989"/>
    </source>
</evidence>
<evidence type="ECO:0000256" key="7">
    <source>
        <dbReference type="SAM" id="MobiDB-lite"/>
    </source>
</evidence>
<dbReference type="OrthoDB" id="9781469at2"/>
<feature type="transmembrane region" description="Helical" evidence="8">
    <location>
        <begin position="110"/>
        <end position="127"/>
    </location>
</feature>
<dbReference type="STRING" id="1823756.A4H34_10225"/>
<organism evidence="10 11">
    <name type="scientific">Peptidiphaga gingivicola</name>
    <dbReference type="NCBI Taxonomy" id="2741497"/>
    <lineage>
        <taxon>Bacteria</taxon>
        <taxon>Bacillati</taxon>
        <taxon>Actinomycetota</taxon>
        <taxon>Actinomycetes</taxon>
        <taxon>Actinomycetales</taxon>
        <taxon>Actinomycetaceae</taxon>
        <taxon>Peptidiphaga</taxon>
    </lineage>
</organism>
<proteinExistence type="predicted"/>
<feature type="transmembrane region" description="Helical" evidence="8">
    <location>
        <begin position="509"/>
        <end position="529"/>
    </location>
</feature>